<evidence type="ECO:0000256" key="4">
    <source>
        <dbReference type="ARBA" id="ARBA00022862"/>
    </source>
</evidence>
<dbReference type="InterPro" id="IPR037944">
    <property type="entry name" value="PRX5-like"/>
</dbReference>
<reference evidence="7 8" key="1">
    <citation type="submission" date="2023-09" db="EMBL/GenBank/DDBJ databases">
        <title>Genomes of two closely related lineages of the louse Polyplax serrata with different host specificities.</title>
        <authorList>
            <person name="Martinu J."/>
            <person name="Tarabai H."/>
            <person name="Stefka J."/>
            <person name="Hypsa V."/>
        </authorList>
    </citation>
    <scope>NUCLEOTIDE SEQUENCE [LARGE SCALE GENOMIC DNA]</scope>
    <source>
        <strain evidence="7">98ZLc_SE</strain>
    </source>
</reference>
<proteinExistence type="inferred from homology"/>
<dbReference type="InterPro" id="IPR013740">
    <property type="entry name" value="Redoxin"/>
</dbReference>
<protein>
    <recommendedName>
        <fullName evidence="6">Redoxin domain-containing protein</fullName>
    </recommendedName>
</protein>
<evidence type="ECO:0000256" key="2">
    <source>
        <dbReference type="ARBA" id="ARBA00010505"/>
    </source>
</evidence>
<evidence type="ECO:0000256" key="5">
    <source>
        <dbReference type="ARBA" id="ARBA00023002"/>
    </source>
</evidence>
<dbReference type="Pfam" id="PF08534">
    <property type="entry name" value="Redoxin"/>
    <property type="match status" value="1"/>
</dbReference>
<name>A0ABR1ARJ9_POLSC</name>
<evidence type="ECO:0000259" key="6">
    <source>
        <dbReference type="Pfam" id="PF08534"/>
    </source>
</evidence>
<feature type="domain" description="Redoxin" evidence="6">
    <location>
        <begin position="61"/>
        <end position="188"/>
    </location>
</feature>
<keyword evidence="3" id="KW-0575">Peroxidase</keyword>
<keyword evidence="8" id="KW-1185">Reference proteome</keyword>
<evidence type="ECO:0000313" key="7">
    <source>
        <dbReference type="EMBL" id="KAK6624887.1"/>
    </source>
</evidence>
<evidence type="ECO:0000256" key="3">
    <source>
        <dbReference type="ARBA" id="ARBA00022559"/>
    </source>
</evidence>
<dbReference type="PANTHER" id="PTHR10430:SF16">
    <property type="entry name" value="PEROXIREDOXIN-5, MITOCHONDRIAL"/>
    <property type="match status" value="1"/>
</dbReference>
<dbReference type="InterPro" id="IPR036249">
    <property type="entry name" value="Thioredoxin-like_sf"/>
</dbReference>
<comment type="function">
    <text evidence="1">Thiol-specific peroxidase that catalyzes the reduction of hydrogen peroxide and organic hydroperoxides to water and alcohols, respectively. Plays a role in cell protection against oxidative stress by detoxifying peroxides and as sensor of hydrogen peroxide-mediated signaling events.</text>
</comment>
<keyword evidence="4" id="KW-0049">Antioxidant</keyword>
<dbReference type="SUPFAM" id="SSF52833">
    <property type="entry name" value="Thioredoxin-like"/>
    <property type="match status" value="1"/>
</dbReference>
<evidence type="ECO:0000313" key="8">
    <source>
        <dbReference type="Proteomes" id="UP001359485"/>
    </source>
</evidence>
<evidence type="ECO:0000256" key="1">
    <source>
        <dbReference type="ARBA" id="ARBA00003330"/>
    </source>
</evidence>
<dbReference type="EMBL" id="JAWJWF010000046">
    <property type="protein sequence ID" value="KAK6624887.1"/>
    <property type="molecule type" value="Genomic_DNA"/>
</dbReference>
<organism evidence="7 8">
    <name type="scientific">Polyplax serrata</name>
    <name type="common">Common mouse louse</name>
    <dbReference type="NCBI Taxonomy" id="468196"/>
    <lineage>
        <taxon>Eukaryota</taxon>
        <taxon>Metazoa</taxon>
        <taxon>Ecdysozoa</taxon>
        <taxon>Arthropoda</taxon>
        <taxon>Hexapoda</taxon>
        <taxon>Insecta</taxon>
        <taxon>Pterygota</taxon>
        <taxon>Neoptera</taxon>
        <taxon>Paraneoptera</taxon>
        <taxon>Psocodea</taxon>
        <taxon>Troctomorpha</taxon>
        <taxon>Phthiraptera</taxon>
        <taxon>Anoplura</taxon>
        <taxon>Polyplacidae</taxon>
        <taxon>Polyplax</taxon>
    </lineage>
</organism>
<gene>
    <name evidence="7" type="ORF">RUM44_011751</name>
</gene>
<keyword evidence="5" id="KW-0560">Oxidoreductase</keyword>
<accession>A0ABR1ARJ9</accession>
<dbReference type="PANTHER" id="PTHR10430">
    <property type="entry name" value="PEROXIREDOXIN"/>
    <property type="match status" value="1"/>
</dbReference>
<dbReference type="Proteomes" id="UP001359485">
    <property type="component" value="Unassembled WGS sequence"/>
</dbReference>
<dbReference type="Gene3D" id="3.40.30.10">
    <property type="entry name" value="Glutaredoxin"/>
    <property type="match status" value="1"/>
</dbReference>
<sequence>MFASSEASKASDVTSDDLEGGILYNYEGEYTPDEDVFNDTKRSKSISVGDYLPYGPRMYYETGDNVVRMKDIGEKHRIIVVGVIGSFTPDCWNRHLYLVLDKIRYFEEREVDYICCISTNDPFTQKAWGAHLGCEDTVLMWSDPTKRFTKAIGMDIVVPWLDNNVRSKRFVLMADDMQITKLIVAPQDDMHYTWECEHLMEYEEVEEEEIENQWI</sequence>
<comment type="caution">
    <text evidence="7">The sequence shown here is derived from an EMBL/GenBank/DDBJ whole genome shotgun (WGS) entry which is preliminary data.</text>
</comment>
<comment type="similarity">
    <text evidence="2">Belongs to the peroxiredoxin family. Prx5 subfamily.</text>
</comment>